<evidence type="ECO:0000313" key="2">
    <source>
        <dbReference type="EMBL" id="SCS28331.1"/>
    </source>
</evidence>
<dbReference type="Proteomes" id="UP000095768">
    <property type="component" value="Unassembled WGS sequence"/>
</dbReference>
<organism evidence="2 5">
    <name type="scientific">Staphylococcus caeli</name>
    <dbReference type="NCBI Taxonomy" id="2201815"/>
    <lineage>
        <taxon>Bacteria</taxon>
        <taxon>Bacillati</taxon>
        <taxon>Bacillota</taxon>
        <taxon>Bacilli</taxon>
        <taxon>Bacillales</taxon>
        <taxon>Staphylococcaceae</taxon>
        <taxon>Staphylococcus</taxon>
    </lineage>
</organism>
<keyword evidence="1" id="KW-0862">Zinc</keyword>
<dbReference type="Proteomes" id="UP000095412">
    <property type="component" value="Unassembled WGS sequence"/>
</dbReference>
<dbReference type="EMBL" id="FMPI01000018">
    <property type="protein sequence ID" value="SCT30682.1"/>
    <property type="molecule type" value="Genomic_DNA"/>
</dbReference>
<keyword evidence="4" id="KW-1185">Reference proteome</keyword>
<dbReference type="InterPro" id="IPR052891">
    <property type="entry name" value="DNA-3mA_glycosylase"/>
</dbReference>
<feature type="binding site" evidence="1">
    <location>
        <position position="17"/>
    </location>
    <ligand>
        <name>Zn(2+)</name>
        <dbReference type="ChEBI" id="CHEBI:29105"/>
    </ligand>
</feature>
<accession>A0A1D4GTR4</accession>
<feature type="binding site" evidence="1">
    <location>
        <position position="175"/>
    </location>
    <ligand>
        <name>Zn(2+)</name>
        <dbReference type="ChEBI" id="CHEBI:29105"/>
    </ligand>
</feature>
<dbReference type="GO" id="GO:0046872">
    <property type="term" value="F:metal ion binding"/>
    <property type="evidence" value="ECO:0007669"/>
    <property type="project" value="UniProtKB-KW"/>
</dbReference>
<dbReference type="EC" id="3.2.2.20" evidence="2"/>
<name>A0A1D4GTR4_9STAP</name>
<evidence type="ECO:0000313" key="4">
    <source>
        <dbReference type="Proteomes" id="UP000095412"/>
    </source>
</evidence>
<protein>
    <submittedName>
        <fullName evidence="2">DNA-3-methyladenine glycosidase</fullName>
        <ecNumber evidence="2">3.2.2.20</ecNumber>
    </submittedName>
</protein>
<dbReference type="InterPro" id="IPR005019">
    <property type="entry name" value="Adenine_glyco"/>
</dbReference>
<reference evidence="3 4" key="1">
    <citation type="submission" date="2016-09" db="EMBL/GenBank/DDBJ databases">
        <authorList>
            <consortium name="Pathogen Informatics"/>
            <person name="Sun Q."/>
            <person name="Inoue M."/>
        </authorList>
    </citation>
    <scope>NUCLEOTIDE SEQUENCE [LARGE SCALE GENOMIC DNA]</scope>
    <source>
        <strain evidence="3 4">82C</strain>
    </source>
</reference>
<dbReference type="Pfam" id="PF03352">
    <property type="entry name" value="Adenine_glyco"/>
    <property type="match status" value="1"/>
</dbReference>
<keyword evidence="2" id="KW-0326">Glycosidase</keyword>
<keyword evidence="2" id="KW-0378">Hydrolase</keyword>
<proteinExistence type="predicted"/>
<gene>
    <name evidence="2" type="primary">tag</name>
    <name evidence="2" type="ORF">SAMEA2297795_00146</name>
    <name evidence="3" type="ORF">SAMEA2297796_02147</name>
</gene>
<evidence type="ECO:0000256" key="1">
    <source>
        <dbReference type="PIRSR" id="PIRSR605019-1"/>
    </source>
</evidence>
<reference evidence="2 5" key="2">
    <citation type="submission" date="2016-09" db="EMBL/GenBank/DDBJ databases">
        <authorList>
            <consortium name="Pathogen Informatics"/>
        </authorList>
    </citation>
    <scope>NUCLEOTIDE SEQUENCE [LARGE SCALE GENOMIC DNA]</scope>
    <source>
        <strain evidence="2 5">82B</strain>
    </source>
</reference>
<dbReference type="EMBL" id="FMPG01000001">
    <property type="protein sequence ID" value="SCS28331.1"/>
    <property type="molecule type" value="Genomic_DNA"/>
</dbReference>
<dbReference type="SUPFAM" id="SSF48150">
    <property type="entry name" value="DNA-glycosylase"/>
    <property type="match status" value="1"/>
</dbReference>
<dbReference type="AlphaFoldDB" id="A0A1D4GTR4"/>
<dbReference type="GO" id="GO:0008725">
    <property type="term" value="F:DNA-3-methyladenine glycosylase activity"/>
    <property type="evidence" value="ECO:0007669"/>
    <property type="project" value="UniProtKB-EC"/>
</dbReference>
<dbReference type="RefSeq" id="WP_069996299.1">
    <property type="nucleotide sequence ID" value="NZ_FMPG01000001.1"/>
</dbReference>
<feature type="binding site" evidence="1">
    <location>
        <position position="179"/>
    </location>
    <ligand>
        <name>Zn(2+)</name>
        <dbReference type="ChEBI" id="CHEBI:29105"/>
    </ligand>
</feature>
<dbReference type="Gene3D" id="1.10.340.30">
    <property type="entry name" value="Hypothetical protein, domain 2"/>
    <property type="match status" value="1"/>
</dbReference>
<feature type="binding site" evidence="1">
    <location>
        <position position="4"/>
    </location>
    <ligand>
        <name>Zn(2+)</name>
        <dbReference type="ChEBI" id="CHEBI:29105"/>
    </ligand>
</feature>
<dbReference type="OrthoDB" id="9807664at2"/>
<evidence type="ECO:0000313" key="3">
    <source>
        <dbReference type="EMBL" id="SCT30682.1"/>
    </source>
</evidence>
<dbReference type="PANTHER" id="PTHR30037">
    <property type="entry name" value="DNA-3-METHYLADENINE GLYCOSYLASE 1"/>
    <property type="match status" value="1"/>
</dbReference>
<keyword evidence="1" id="KW-0479">Metal-binding</keyword>
<sequence length="187" mass="21713">MNECAFGTKDPTYLEYHDKVWGQPIFDSLELFKLMALESQHAGLSWLTILKKKQSYEQAFYDFDPERISNMTSDDIDALMQFPNIVHNRKKLEAIVSQAKGYFEIEKDYGSFSDFLWSSVDYHPVDFRYEQPSERITVDARATELSKTLKKYGFKFLGPVTVFSFLEAAGLYNAHLQSCPNNPKYQN</sequence>
<evidence type="ECO:0000313" key="5">
    <source>
        <dbReference type="Proteomes" id="UP000095768"/>
    </source>
</evidence>
<dbReference type="InterPro" id="IPR011257">
    <property type="entry name" value="DNA_glycosylase"/>
</dbReference>
<dbReference type="PANTHER" id="PTHR30037:SF4">
    <property type="entry name" value="DNA-3-METHYLADENINE GLYCOSYLASE I"/>
    <property type="match status" value="1"/>
</dbReference>
<dbReference type="GO" id="GO:0006284">
    <property type="term" value="P:base-excision repair"/>
    <property type="evidence" value="ECO:0007669"/>
    <property type="project" value="InterPro"/>
</dbReference>